<evidence type="ECO:0008006" key="2">
    <source>
        <dbReference type="Google" id="ProtNLM"/>
    </source>
</evidence>
<name>A0A7S0XGW7_9CHLO</name>
<organism evidence="1">
    <name type="scientific">Mantoniella antarctica</name>
    <dbReference type="NCBI Taxonomy" id="81844"/>
    <lineage>
        <taxon>Eukaryota</taxon>
        <taxon>Viridiplantae</taxon>
        <taxon>Chlorophyta</taxon>
        <taxon>Mamiellophyceae</taxon>
        <taxon>Mamiellales</taxon>
        <taxon>Mamiellaceae</taxon>
        <taxon>Mantoniella</taxon>
    </lineage>
</organism>
<dbReference type="EMBL" id="HBFC01035047">
    <property type="protein sequence ID" value="CAD8721647.1"/>
    <property type="molecule type" value="Transcribed_RNA"/>
</dbReference>
<proteinExistence type="predicted"/>
<dbReference type="AlphaFoldDB" id="A0A7S0XGW7"/>
<accession>A0A7S0XGW7</accession>
<gene>
    <name evidence="1" type="ORF">MANT1106_LOCUS20860</name>
</gene>
<protein>
    <recommendedName>
        <fullName evidence="2">DUF3598 domain-containing protein</fullName>
    </recommendedName>
</protein>
<sequence length="417" mass="44189">MIGLTAAASASPLRTLRRWPSTSSTRPAGHHCHVAAAVPPEKGARVEDQTVSAPLTQSIRSSAHGTPAWREFALAATGDWGGCCVEFDADGIALDVPLRYVHGVGRVPAAAMPFRDTVTDWMTKCEVTNTGDGVMIETKRALPEIGNEDAIASCGGSEWNEYVAYVEDEPRFVLRGAREDKTVTSEGTFSAGPRILGALNQGDDPKQLPDNTSTVVQHCLTDPSSGRRVRVVHRVAPAPGDGGRGRWKTEGLEVWIEQKKACVAPFANDVRVIFDGEGGDGGGGEEWKLVPERSAAFELVWSDTLGLEEKDGGSTFVALPEASGPTCQGPGAVGPTVGIGGAGGHLTRLPCGVWVFCGTVAASSDSEESDSEEGSGKDLVVLEAGWITPSSERLFATRRYDARTGRLLKVHLGCERR</sequence>
<evidence type="ECO:0000313" key="1">
    <source>
        <dbReference type="EMBL" id="CAD8721647.1"/>
    </source>
</evidence>
<reference evidence="1" key="1">
    <citation type="submission" date="2021-01" db="EMBL/GenBank/DDBJ databases">
        <authorList>
            <person name="Corre E."/>
            <person name="Pelletier E."/>
            <person name="Niang G."/>
            <person name="Scheremetjew M."/>
            <person name="Finn R."/>
            <person name="Kale V."/>
            <person name="Holt S."/>
            <person name="Cochrane G."/>
            <person name="Meng A."/>
            <person name="Brown T."/>
            <person name="Cohen L."/>
        </authorList>
    </citation>
    <scope>NUCLEOTIDE SEQUENCE</scope>
    <source>
        <strain evidence="1">SL-175</strain>
    </source>
</reference>